<gene>
    <name evidence="4" type="ORF">FBZ96_1031010</name>
</gene>
<accession>A0A560DYN5</accession>
<feature type="region of interest" description="Disordered" evidence="3">
    <location>
        <begin position="94"/>
        <end position="127"/>
    </location>
</feature>
<feature type="coiled-coil region" evidence="2">
    <location>
        <begin position="158"/>
        <end position="185"/>
    </location>
</feature>
<dbReference type="EMBL" id="VITK01000003">
    <property type="protein sequence ID" value="TWB02228.1"/>
    <property type="molecule type" value="Genomic_DNA"/>
</dbReference>
<dbReference type="InterPro" id="IPR030190">
    <property type="entry name" value="MacA_alpha-hairpin_sf"/>
</dbReference>
<dbReference type="GO" id="GO:1990961">
    <property type="term" value="P:xenobiotic detoxification by transmembrane export across the plasma membrane"/>
    <property type="evidence" value="ECO:0007669"/>
    <property type="project" value="InterPro"/>
</dbReference>
<keyword evidence="5" id="KW-1185">Reference proteome</keyword>
<dbReference type="AlphaFoldDB" id="A0A560DYN5"/>
<evidence type="ECO:0000256" key="1">
    <source>
        <dbReference type="ARBA" id="ARBA00022448"/>
    </source>
</evidence>
<dbReference type="SUPFAM" id="SSF111369">
    <property type="entry name" value="HlyD-like secretion proteins"/>
    <property type="match status" value="1"/>
</dbReference>
<name>A0A560DYN5_9BRAD</name>
<proteinExistence type="predicted"/>
<evidence type="ECO:0000256" key="3">
    <source>
        <dbReference type="SAM" id="MobiDB-lite"/>
    </source>
</evidence>
<evidence type="ECO:0000256" key="2">
    <source>
        <dbReference type="SAM" id="Coils"/>
    </source>
</evidence>
<evidence type="ECO:0000313" key="4">
    <source>
        <dbReference type="EMBL" id="TWB02228.1"/>
    </source>
</evidence>
<protein>
    <submittedName>
        <fullName evidence="4">Multidrug efflux pump subunit AcrA (Membrane-fusion protein)</fullName>
    </submittedName>
</protein>
<dbReference type="GO" id="GO:0060003">
    <property type="term" value="P:copper ion export"/>
    <property type="evidence" value="ECO:0007669"/>
    <property type="project" value="TreeGrafter"/>
</dbReference>
<keyword evidence="1" id="KW-0813">Transport</keyword>
<dbReference type="GO" id="GO:0015679">
    <property type="term" value="P:plasma membrane copper ion transport"/>
    <property type="evidence" value="ECO:0007669"/>
    <property type="project" value="TreeGrafter"/>
</dbReference>
<dbReference type="GO" id="GO:0030313">
    <property type="term" value="C:cell envelope"/>
    <property type="evidence" value="ECO:0007669"/>
    <property type="project" value="TreeGrafter"/>
</dbReference>
<sequence length="413" mass="44746">MKGYVSGSGKFQSRPIRRRNFTLRPPLRRHRLHSARRETGALPPAHFVNKLVPHNANRLMALTETSWRDVAVAVNLLACVAGITAFTGHVRQAVAQTPSDKSDAGRPEPSRNANNDQPAVKLTPSQQGQIGLETAVVKAAPHPEQIRAYGAVLDISRITELTNNYANAQAQLQTAQARLEVAKSAFDRTKNLVDSAALPRKEAETAEGTLRADRAALTAAESQVRTLAATAQQEWGPVIGRGIVERAPAVVRLIERDQFLVQVTLPPGAAVTAAPGAALAQAPTRNANIDLQYLSPATRTDPRIQGLSYFFSAPGDSGLLPGMNTIVYVPSGNTYEGVFIEDTAIVRWQGRAWVYLRVGPDSFRRQPISMDQPVSDDDYVVRDIPSGSEIVMRGAQVLLSEEAKSELRGGDDD</sequence>
<dbReference type="InterPro" id="IPR051909">
    <property type="entry name" value="MFP_Cation_Efflux"/>
</dbReference>
<organism evidence="4 5">
    <name type="scientific">Bradyrhizobium stylosanthis</name>
    <dbReference type="NCBI Taxonomy" id="1803665"/>
    <lineage>
        <taxon>Bacteria</taxon>
        <taxon>Pseudomonadati</taxon>
        <taxon>Pseudomonadota</taxon>
        <taxon>Alphaproteobacteria</taxon>
        <taxon>Hyphomicrobiales</taxon>
        <taxon>Nitrobacteraceae</taxon>
        <taxon>Bradyrhizobium</taxon>
    </lineage>
</organism>
<dbReference type="GO" id="GO:1990195">
    <property type="term" value="C:macrolide transmembrane transporter complex"/>
    <property type="evidence" value="ECO:0007669"/>
    <property type="project" value="InterPro"/>
</dbReference>
<feature type="compositionally biased region" description="Basic and acidic residues" evidence="3">
    <location>
        <begin position="100"/>
        <end position="109"/>
    </location>
</feature>
<dbReference type="GO" id="GO:0019898">
    <property type="term" value="C:extrinsic component of membrane"/>
    <property type="evidence" value="ECO:0007669"/>
    <property type="project" value="InterPro"/>
</dbReference>
<dbReference type="Proteomes" id="UP000319949">
    <property type="component" value="Unassembled WGS sequence"/>
</dbReference>
<comment type="caution">
    <text evidence="4">The sequence shown here is derived from an EMBL/GenBank/DDBJ whole genome shotgun (WGS) entry which is preliminary data.</text>
</comment>
<reference evidence="4 5" key="1">
    <citation type="submission" date="2019-06" db="EMBL/GenBank/DDBJ databases">
        <title>Genomic Encyclopedia of Type Strains, Phase IV (KMG-V): Genome sequencing to study the core and pangenomes of soil and plant-associated prokaryotes.</title>
        <authorList>
            <person name="Whitman W."/>
        </authorList>
    </citation>
    <scope>NUCLEOTIDE SEQUENCE [LARGE SCALE GENOMIC DNA]</scope>
    <source>
        <strain evidence="4 5">BR 510</strain>
    </source>
</reference>
<dbReference type="PANTHER" id="PTHR30097:SF4">
    <property type="entry name" value="SLR6042 PROTEIN"/>
    <property type="match status" value="1"/>
</dbReference>
<evidence type="ECO:0000313" key="5">
    <source>
        <dbReference type="Proteomes" id="UP000319949"/>
    </source>
</evidence>
<feature type="compositionally biased region" description="Polar residues" evidence="3">
    <location>
        <begin position="111"/>
        <end position="127"/>
    </location>
</feature>
<dbReference type="PANTHER" id="PTHR30097">
    <property type="entry name" value="CATION EFFLUX SYSTEM PROTEIN CUSB"/>
    <property type="match status" value="1"/>
</dbReference>
<keyword evidence="2" id="KW-0175">Coiled coil</keyword>
<dbReference type="Gene3D" id="6.10.140.1990">
    <property type="match status" value="1"/>
</dbReference>
<dbReference type="STRING" id="1803665.GCA_001641335_04624"/>